<dbReference type="AlphaFoldDB" id="A0AA42IBL8"/>
<name>A0AA42IBL8_9GAMM</name>
<organism evidence="1 2">
    <name type="scientific">Acinetobacter courvalinii</name>
    <dbReference type="NCBI Taxonomy" id="280147"/>
    <lineage>
        <taxon>Bacteria</taxon>
        <taxon>Pseudomonadati</taxon>
        <taxon>Pseudomonadota</taxon>
        <taxon>Gammaproteobacteria</taxon>
        <taxon>Moraxellales</taxon>
        <taxon>Moraxellaceae</taxon>
        <taxon>Acinetobacter</taxon>
    </lineage>
</organism>
<evidence type="ECO:0000313" key="1">
    <source>
        <dbReference type="EMBL" id="MDH0565047.1"/>
    </source>
</evidence>
<protein>
    <submittedName>
        <fullName evidence="1">Uncharacterized protein</fullName>
    </submittedName>
</protein>
<dbReference type="RefSeq" id="WP_202741222.1">
    <property type="nucleotide sequence ID" value="NZ_DALZEX010000002.1"/>
</dbReference>
<accession>A0AA42IBL8</accession>
<evidence type="ECO:0000313" key="2">
    <source>
        <dbReference type="Proteomes" id="UP001159329"/>
    </source>
</evidence>
<comment type="caution">
    <text evidence="1">The sequence shown here is derived from an EMBL/GenBank/DDBJ whole genome shotgun (WGS) entry which is preliminary data.</text>
</comment>
<gene>
    <name evidence="1" type="ORF">N7644_15390</name>
</gene>
<dbReference type="EMBL" id="JAOEEO010000005">
    <property type="protein sequence ID" value="MDH0565047.1"/>
    <property type="molecule type" value="Genomic_DNA"/>
</dbReference>
<reference evidence="1" key="1">
    <citation type="submission" date="2022-09" db="EMBL/GenBank/DDBJ databases">
        <title>Intensive care unit water sources are persistently colonized with multi-drug resistant bacteria and are the site of extensive horizontal gene transfer of antibiotic resistance genes.</title>
        <authorList>
            <person name="Diorio-Toth L."/>
        </authorList>
    </citation>
    <scope>NUCLEOTIDE SEQUENCE</scope>
    <source>
        <strain evidence="1">GD04005</strain>
    </source>
</reference>
<dbReference type="Proteomes" id="UP001159329">
    <property type="component" value="Unassembled WGS sequence"/>
</dbReference>
<proteinExistence type="predicted"/>
<sequence length="62" mass="6847">MDDLANSEKNDKAIITNSAHLGLLQSHYSSIANLQQRVASQLFLSALCFVMLVNEIRGRKAT</sequence>